<protein>
    <submittedName>
        <fullName evidence="1">Uncharacterized protein</fullName>
    </submittedName>
</protein>
<keyword evidence="2" id="KW-1185">Reference proteome</keyword>
<dbReference type="EMBL" id="SWJQ01000013">
    <property type="protein sequence ID" value="TRZ26464.1"/>
    <property type="molecule type" value="Genomic_DNA"/>
</dbReference>
<evidence type="ECO:0000313" key="1">
    <source>
        <dbReference type="EMBL" id="TRZ26464.1"/>
    </source>
</evidence>
<organism evidence="1 2">
    <name type="scientific">Zosterops borbonicus</name>
    <dbReference type="NCBI Taxonomy" id="364589"/>
    <lineage>
        <taxon>Eukaryota</taxon>
        <taxon>Metazoa</taxon>
        <taxon>Chordata</taxon>
        <taxon>Craniata</taxon>
        <taxon>Vertebrata</taxon>
        <taxon>Euteleostomi</taxon>
        <taxon>Archelosauria</taxon>
        <taxon>Archosauria</taxon>
        <taxon>Dinosauria</taxon>
        <taxon>Saurischia</taxon>
        <taxon>Theropoda</taxon>
        <taxon>Coelurosauria</taxon>
        <taxon>Aves</taxon>
        <taxon>Neognathae</taxon>
        <taxon>Neoaves</taxon>
        <taxon>Telluraves</taxon>
        <taxon>Australaves</taxon>
        <taxon>Passeriformes</taxon>
        <taxon>Sylvioidea</taxon>
        <taxon>Zosteropidae</taxon>
        <taxon>Zosterops</taxon>
    </lineage>
</organism>
<proteinExistence type="predicted"/>
<evidence type="ECO:0000313" key="2">
    <source>
        <dbReference type="Proteomes" id="UP000796761"/>
    </source>
</evidence>
<reference evidence="1" key="1">
    <citation type="submission" date="2019-04" db="EMBL/GenBank/DDBJ databases">
        <title>Genome assembly of Zosterops borbonicus 15179.</title>
        <authorList>
            <person name="Leroy T."/>
            <person name="Anselmetti Y."/>
            <person name="Tilak M.-K."/>
            <person name="Nabholz B."/>
        </authorList>
    </citation>
    <scope>NUCLEOTIDE SEQUENCE</scope>
    <source>
        <strain evidence="1">HGM_15179</strain>
        <tissue evidence="1">Muscle</tissue>
    </source>
</reference>
<sequence>MDGGMERILYEPKDDTQLCGRVDRLEGRFLRGLRDGLMNFVKSNKTKNKEQGPALDWGNPKHKSWLSRGWIESSPWGKDLVVSVDRKLDMSWKCVLAAQKP</sequence>
<dbReference type="Proteomes" id="UP000796761">
    <property type="component" value="Unassembled WGS sequence"/>
</dbReference>
<gene>
    <name evidence="1" type="ORF">HGM15179_000621</name>
</gene>
<accession>A0A8K1LU77</accession>
<dbReference type="AlphaFoldDB" id="A0A8K1LU77"/>
<comment type="caution">
    <text evidence="1">The sequence shown here is derived from an EMBL/GenBank/DDBJ whole genome shotgun (WGS) entry which is preliminary data.</text>
</comment>
<name>A0A8K1LU77_9PASS</name>